<dbReference type="InterPro" id="IPR049331">
    <property type="entry name" value="Top1B_N_bact"/>
</dbReference>
<dbReference type="PRINTS" id="PR00416">
    <property type="entry name" value="EUTPISMRASEI"/>
</dbReference>
<dbReference type="Pfam" id="PF01028">
    <property type="entry name" value="Topoisom_I"/>
    <property type="match status" value="1"/>
</dbReference>
<dbReference type="InterPro" id="IPR013500">
    <property type="entry name" value="TopoI_cat_euk"/>
</dbReference>
<keyword evidence="4" id="KW-0799">Topoisomerase</keyword>
<dbReference type="Gene3D" id="1.10.132.120">
    <property type="match status" value="1"/>
</dbReference>
<keyword evidence="5" id="KW-0238">DNA-binding</keyword>
<dbReference type="GO" id="GO:0003917">
    <property type="term" value="F:DNA topoisomerase type I (single strand cut, ATP-independent) activity"/>
    <property type="evidence" value="ECO:0007669"/>
    <property type="project" value="UniProtKB-EC"/>
</dbReference>
<dbReference type="PROSITE" id="PS52038">
    <property type="entry name" value="TOPO_IB_2"/>
    <property type="match status" value="1"/>
</dbReference>
<dbReference type="Gene3D" id="3.30.66.10">
    <property type="entry name" value="DNA topoisomerase I domain"/>
    <property type="match status" value="1"/>
</dbReference>
<name>A0A1N7FLR4_9RHOB</name>
<evidence type="ECO:0000256" key="6">
    <source>
        <dbReference type="ARBA" id="ARBA00023235"/>
    </source>
</evidence>
<evidence type="ECO:0000256" key="5">
    <source>
        <dbReference type="ARBA" id="ARBA00023125"/>
    </source>
</evidence>
<dbReference type="GO" id="GO:0003677">
    <property type="term" value="F:DNA binding"/>
    <property type="evidence" value="ECO:0007669"/>
    <property type="project" value="UniProtKB-KW"/>
</dbReference>
<dbReference type="EC" id="5.6.2.1" evidence="3"/>
<keyword evidence="6 9" id="KW-0413">Isomerase</keyword>
<dbReference type="Pfam" id="PF21338">
    <property type="entry name" value="Top1B_N_bact"/>
    <property type="match status" value="1"/>
</dbReference>
<feature type="domain" description="DNA topoisomerase I catalytic core eukaryotic-type" evidence="7">
    <location>
        <begin position="91"/>
        <end position="252"/>
    </location>
</feature>
<dbReference type="STRING" id="573024.SAMN05216208_0982"/>
<evidence type="ECO:0000313" key="10">
    <source>
        <dbReference type="Proteomes" id="UP000186019"/>
    </source>
</evidence>
<dbReference type="OrthoDB" id="9778962at2"/>
<accession>A0A1N7FLR4</accession>
<dbReference type="RefSeq" id="WP_076531752.1">
    <property type="nucleotide sequence ID" value="NZ_CANNEL010000001.1"/>
</dbReference>
<gene>
    <name evidence="9" type="ORF">SAMN05421666_1154</name>
</gene>
<proteinExistence type="inferred from homology"/>
<reference evidence="9 10" key="1">
    <citation type="submission" date="2017-01" db="EMBL/GenBank/DDBJ databases">
        <authorList>
            <person name="Mah S.A."/>
            <person name="Swanson W.J."/>
            <person name="Moy G.W."/>
            <person name="Vacquier V.D."/>
        </authorList>
    </citation>
    <scope>NUCLEOTIDE SEQUENCE [LARGE SCALE GENOMIC DNA]</scope>
    <source>
        <strain evidence="9 10">DSM 29590</strain>
    </source>
</reference>
<dbReference type="EMBL" id="FTNV01000001">
    <property type="protein sequence ID" value="SIS01205.1"/>
    <property type="molecule type" value="Genomic_DNA"/>
</dbReference>
<dbReference type="InterPro" id="IPR035447">
    <property type="entry name" value="DNA_topo_I_N_sf"/>
</dbReference>
<feature type="domain" description="DNA topoisomerase IB N-terminal" evidence="8">
    <location>
        <begin position="26"/>
        <end position="74"/>
    </location>
</feature>
<evidence type="ECO:0000256" key="4">
    <source>
        <dbReference type="ARBA" id="ARBA00023029"/>
    </source>
</evidence>
<comment type="similarity">
    <text evidence="2">Belongs to the type IB topoisomerase family.</text>
</comment>
<comment type="catalytic activity">
    <reaction evidence="1">
        <text>ATP-independent breakage of single-stranded DNA, followed by passage and rejoining.</text>
        <dbReference type="EC" id="5.6.2.1"/>
    </reaction>
</comment>
<keyword evidence="10" id="KW-1185">Reference proteome</keyword>
<dbReference type="Proteomes" id="UP000186019">
    <property type="component" value="Unassembled WGS sequence"/>
</dbReference>
<protein>
    <recommendedName>
        <fullName evidence="3">DNA topoisomerase</fullName>
        <ecNumber evidence="3">5.6.2.1</ecNumber>
    </recommendedName>
</protein>
<dbReference type="SUPFAM" id="SSF55869">
    <property type="entry name" value="DNA topoisomerase I domain"/>
    <property type="match status" value="1"/>
</dbReference>
<organism evidence="9 10">
    <name type="scientific">Roseovarius nanhaiticus</name>
    <dbReference type="NCBI Taxonomy" id="573024"/>
    <lineage>
        <taxon>Bacteria</taxon>
        <taxon>Pseudomonadati</taxon>
        <taxon>Pseudomonadota</taxon>
        <taxon>Alphaproteobacteria</taxon>
        <taxon>Rhodobacterales</taxon>
        <taxon>Roseobacteraceae</taxon>
        <taxon>Roseovarius</taxon>
    </lineage>
</organism>
<dbReference type="AlphaFoldDB" id="A0A1N7FLR4"/>
<dbReference type="GO" id="GO:0006265">
    <property type="term" value="P:DNA topological change"/>
    <property type="evidence" value="ECO:0007669"/>
    <property type="project" value="InterPro"/>
</dbReference>
<dbReference type="Gene3D" id="3.90.15.10">
    <property type="entry name" value="Topoisomerase I, Chain A, domain 3"/>
    <property type="match status" value="1"/>
</dbReference>
<evidence type="ECO:0000259" key="7">
    <source>
        <dbReference type="Pfam" id="PF01028"/>
    </source>
</evidence>
<dbReference type="InterPro" id="IPR014711">
    <property type="entry name" value="TopoI_cat_a-hlx-sub_euk"/>
</dbReference>
<dbReference type="InterPro" id="IPR001631">
    <property type="entry name" value="TopoI"/>
</dbReference>
<sequence length="322" mass="35951">MTDLPPSLRYYPDDRPGIRRRRCGRGFSYLAMDGSRIDDAAERARLKALAVPPAWEEVWISPFKDGHLVATGQDARARKQYRYHPEWTALQAAQKFSQLPEFAQALPRIRRRIRRDLAEEPGEEAFAVAAAAAMIDRLSLRVGNPEYTRENGTYGALTLKGRHVRFSEGRLRISYTGKGGKKIRRQLADSRLMKALERIRDLPGAELLTWLGDDGEPRRVTSASLNTYLSEAGGIENLTAKTFRTWSGTVAAFGVAMDLETPTIKAMAEAAAERLHNTPAIARNSYVHPDVLDLARSPRPLPEPSGTRDLTVAEQRLEAFLG</sequence>
<evidence type="ECO:0000259" key="8">
    <source>
        <dbReference type="Pfam" id="PF21338"/>
    </source>
</evidence>
<evidence type="ECO:0000313" key="9">
    <source>
        <dbReference type="EMBL" id="SIS01205.1"/>
    </source>
</evidence>
<evidence type="ECO:0000256" key="3">
    <source>
        <dbReference type="ARBA" id="ARBA00012891"/>
    </source>
</evidence>
<dbReference type="InterPro" id="IPR011010">
    <property type="entry name" value="DNA_brk_join_enz"/>
</dbReference>
<dbReference type="SUPFAM" id="SSF56349">
    <property type="entry name" value="DNA breaking-rejoining enzymes"/>
    <property type="match status" value="1"/>
</dbReference>
<evidence type="ECO:0000256" key="1">
    <source>
        <dbReference type="ARBA" id="ARBA00000213"/>
    </source>
</evidence>
<evidence type="ECO:0000256" key="2">
    <source>
        <dbReference type="ARBA" id="ARBA00006645"/>
    </source>
</evidence>